<evidence type="ECO:0000313" key="2">
    <source>
        <dbReference type="Proteomes" id="UP000325832"/>
    </source>
</evidence>
<gene>
    <name evidence="1" type="primary">29</name>
    <name evidence="1" type="ORF">PBI_GRETELLYN_29</name>
</gene>
<accession>A0A5J6TCQ9</accession>
<organism evidence="1 2">
    <name type="scientific">Gordonia phage GretelLyn</name>
    <dbReference type="NCBI Taxonomy" id="2599844"/>
    <lineage>
        <taxon>Viruses</taxon>
        <taxon>Duplodnaviria</taxon>
        <taxon>Heunggongvirae</taxon>
        <taxon>Uroviricota</taxon>
        <taxon>Caudoviricetes</taxon>
        <taxon>Dovevirinae</taxon>
        <taxon>Lambovirus</taxon>
        <taxon>Lambovirus sadboi</taxon>
    </lineage>
</organism>
<sequence>MRLIVEHATTREILTRDLDVAEANFSKMLSGPCQIQAKIPWKGLNNDFIKFKPYGHLIHVEETINGTRKILGSGIVQPSEVDDQTGDLDLVAEGFSNYPKGIPWLQNWNPITVDPFEIFHKAWQHIQSYPTGNLNVTITPESSGTYMLPGFSFDGSEFILDFFAFFLRSADMRDIAETLNALARDIPFDYLERSQWNSNRTQIDKSILLGYPNFGVHQEAMVFRFGENALAGKPKPEAEIEWSSEIIIKGWFPGKVYSSDFKNDDSDRLRRVIKEEDAQINSKERAKAWAKRKLTRRQVPDYWEELTVDANHPNAPFGQWDLGDEIKVEGIMPWVGKVSAPHRIIGYTWDGSGTSTLRMKHEGAFNYDPVEYES</sequence>
<evidence type="ECO:0000313" key="1">
    <source>
        <dbReference type="EMBL" id="QFG08168.1"/>
    </source>
</evidence>
<protein>
    <submittedName>
        <fullName evidence="1">Minor tail protein</fullName>
    </submittedName>
</protein>
<name>A0A5J6TCQ9_9CAUD</name>
<proteinExistence type="predicted"/>
<dbReference type="EMBL" id="MN234162">
    <property type="protein sequence ID" value="QFG08168.1"/>
    <property type="molecule type" value="Genomic_DNA"/>
</dbReference>
<reference evidence="1 2" key="1">
    <citation type="submission" date="2019-07" db="EMBL/GenBank/DDBJ databases">
        <authorList>
            <person name="Lauer M.J."/>
            <person name="Stoner T.H."/>
            <person name="Garlena R.A."/>
            <person name="Russell D.A."/>
            <person name="Pope W.H."/>
            <person name="Jacobs-Sera D."/>
            <person name="Hatfull G.F."/>
        </authorList>
    </citation>
    <scope>NUCLEOTIDE SEQUENCE [LARGE SCALE GENOMIC DNA]</scope>
</reference>
<dbReference type="Proteomes" id="UP000325832">
    <property type="component" value="Genome"/>
</dbReference>